<evidence type="ECO:0000256" key="2">
    <source>
        <dbReference type="SAM" id="Phobius"/>
    </source>
</evidence>
<keyword evidence="2" id="KW-1133">Transmembrane helix</keyword>
<dbReference type="AlphaFoldDB" id="W1J4F3"/>
<protein>
    <submittedName>
        <fullName evidence="3">Uncharacterized protein</fullName>
    </submittedName>
</protein>
<dbReference type="Proteomes" id="UP000019202">
    <property type="component" value="Unassembled WGS sequence"/>
</dbReference>
<gene>
    <name evidence="3" type="ORF">XSR1_80107</name>
</gene>
<proteinExistence type="predicted"/>
<feature type="transmembrane region" description="Helical" evidence="2">
    <location>
        <begin position="27"/>
        <end position="48"/>
    </location>
</feature>
<accession>W1J4F3</accession>
<evidence type="ECO:0000313" key="3">
    <source>
        <dbReference type="EMBL" id="CDL85609.1"/>
    </source>
</evidence>
<organism evidence="3 4">
    <name type="scientific">Xenorhabdus szentirmaii DSM 16338</name>
    <dbReference type="NCBI Taxonomy" id="1427518"/>
    <lineage>
        <taxon>Bacteria</taxon>
        <taxon>Pseudomonadati</taxon>
        <taxon>Pseudomonadota</taxon>
        <taxon>Gammaproteobacteria</taxon>
        <taxon>Enterobacterales</taxon>
        <taxon>Morganellaceae</taxon>
        <taxon>Xenorhabdus</taxon>
    </lineage>
</organism>
<evidence type="ECO:0000256" key="1">
    <source>
        <dbReference type="SAM" id="MobiDB-lite"/>
    </source>
</evidence>
<keyword evidence="2" id="KW-0472">Membrane</keyword>
<dbReference type="EMBL" id="CBXF010000143">
    <property type="protein sequence ID" value="CDL85609.1"/>
    <property type="molecule type" value="Genomic_DNA"/>
</dbReference>
<evidence type="ECO:0000313" key="4">
    <source>
        <dbReference type="Proteomes" id="UP000019202"/>
    </source>
</evidence>
<comment type="caution">
    <text evidence="3">The sequence shown here is derived from an EMBL/GenBank/DDBJ whole genome shotgun (WGS) entry which is preliminary data.</text>
</comment>
<keyword evidence="4" id="KW-1185">Reference proteome</keyword>
<name>W1J4F3_9GAMM</name>
<reference evidence="3" key="1">
    <citation type="submission" date="2013-11" db="EMBL/GenBank/DDBJ databases">
        <title>Draft genome sequence and annotation of the entomopathogenic bacteria, Xenorhabdus cabanillasi strain JM26 and Xenorhabdus szentirmai strain DSM 16338.</title>
        <authorList>
            <person name="Gualtieri M."/>
            <person name="Ogier J.C."/>
            <person name="Pages S."/>
            <person name="Givaudan A."/>
            <person name="Gaudriault S."/>
        </authorList>
    </citation>
    <scope>NUCLEOTIDE SEQUENCE [LARGE SCALE GENOMIC DNA]</scope>
    <source>
        <strain evidence="3">DSM 16338</strain>
    </source>
</reference>
<feature type="region of interest" description="Disordered" evidence="1">
    <location>
        <begin position="1"/>
        <end position="20"/>
    </location>
</feature>
<sequence length="58" mass="6033">MGFNSSSASFGARSHKGKPDNDLSFNVLFLLGLAGLCGVGGGFSSGWVKRCQHNSPKC</sequence>
<keyword evidence="2" id="KW-0812">Transmembrane</keyword>